<keyword evidence="4 8" id="KW-0949">S-adenosyl-L-methionine</keyword>
<evidence type="ECO:0000256" key="10">
    <source>
        <dbReference type="SAM" id="MobiDB-lite"/>
    </source>
</evidence>
<dbReference type="AlphaFoldDB" id="A0A9D4LAG9"/>
<name>A0A9D4LAG9_DREPO</name>
<organism evidence="12 13">
    <name type="scientific">Dreissena polymorpha</name>
    <name type="common">Zebra mussel</name>
    <name type="synonym">Mytilus polymorpha</name>
    <dbReference type="NCBI Taxonomy" id="45954"/>
    <lineage>
        <taxon>Eukaryota</taxon>
        <taxon>Metazoa</taxon>
        <taxon>Spiralia</taxon>
        <taxon>Lophotrochozoa</taxon>
        <taxon>Mollusca</taxon>
        <taxon>Bivalvia</taxon>
        <taxon>Autobranchia</taxon>
        <taxon>Heteroconchia</taxon>
        <taxon>Euheterodonta</taxon>
        <taxon>Imparidentia</taxon>
        <taxon>Neoheterodontei</taxon>
        <taxon>Myida</taxon>
        <taxon>Dreissenoidea</taxon>
        <taxon>Dreissenidae</taxon>
        <taxon>Dreissena</taxon>
    </lineage>
</organism>
<comment type="caution">
    <text evidence="12">The sequence shown here is derived from an EMBL/GenBank/DDBJ whole genome shotgun (WGS) entry which is preliminary data.</text>
</comment>
<evidence type="ECO:0000256" key="3">
    <source>
        <dbReference type="ARBA" id="ARBA00022679"/>
    </source>
</evidence>
<comment type="subcellular location">
    <subcellularLocation>
        <location evidence="1 8">Nucleus</location>
    </subcellularLocation>
</comment>
<dbReference type="SUPFAM" id="SSF53335">
    <property type="entry name" value="S-adenosyl-L-methionine-dependent methyltransferases"/>
    <property type="match status" value="1"/>
</dbReference>
<dbReference type="PANTHER" id="PTHR12133">
    <property type="entry name" value="TRNA (ADENINE(58)-N(1))-METHYLTRANSFERASE"/>
    <property type="match status" value="1"/>
</dbReference>
<keyword evidence="2 8" id="KW-0489">Methyltransferase</keyword>
<feature type="region of interest" description="Disordered" evidence="10">
    <location>
        <begin position="307"/>
        <end position="329"/>
    </location>
</feature>
<sequence length="376" mass="41895">MSFSAYKEVVEEGDTIMLYLGFDNMHTFIVKRGIVFQTRYGALKHSDLIGVQYGSRVHLAKGYLYVLYPTPEFWTCNLPHRTQILYTTDISMITLQLELRPGSVVVESGTGSGSLSHAILRTIAPSGHLHTFEFHEQRAELAAEEFKTHGVAENVTVTHRDVCEAGFQLDHVADAVFLDLPKPWLAIASAKQALKLSGGRICSFSPCIEQVQRTCETLTQHSFHELKTMECLLRNYDVRTIALPLADLGPSDVIEKGKIQPGLGDGCAKPAQQDAITADLCKVESLDDENKNDQRPYNISHVDKDEDIGRSENCDTSNRPAKKMRTGQEKSVFVRRHDFDLIGRSDGKNFSFKSANPTLQMPGHTGFLTFASLYPS</sequence>
<dbReference type="OrthoDB" id="1925287at2759"/>
<evidence type="ECO:0000313" key="12">
    <source>
        <dbReference type="EMBL" id="KAH3854274.1"/>
    </source>
</evidence>
<evidence type="ECO:0000256" key="7">
    <source>
        <dbReference type="ARBA" id="ARBA00048481"/>
    </source>
</evidence>
<keyword evidence="3 8" id="KW-0808">Transferase</keyword>
<dbReference type="Gene3D" id="3.40.50.150">
    <property type="entry name" value="Vaccinia Virus protein VP39"/>
    <property type="match status" value="1"/>
</dbReference>
<evidence type="ECO:0000313" key="13">
    <source>
        <dbReference type="Proteomes" id="UP000828390"/>
    </source>
</evidence>
<proteinExistence type="inferred from homology"/>
<keyword evidence="5 8" id="KW-0819">tRNA processing</keyword>
<evidence type="ECO:0000256" key="1">
    <source>
        <dbReference type="ARBA" id="ARBA00004123"/>
    </source>
</evidence>
<dbReference type="InterPro" id="IPR029063">
    <property type="entry name" value="SAM-dependent_MTases_sf"/>
</dbReference>
<dbReference type="GO" id="GO:0160107">
    <property type="term" value="F:tRNA (adenine(58)-N1)-methyltransferase activity"/>
    <property type="evidence" value="ECO:0007669"/>
    <property type="project" value="UniProtKB-EC"/>
</dbReference>
<reference evidence="12" key="2">
    <citation type="submission" date="2020-11" db="EMBL/GenBank/DDBJ databases">
        <authorList>
            <person name="McCartney M.A."/>
            <person name="Auch B."/>
            <person name="Kono T."/>
            <person name="Mallez S."/>
            <person name="Becker A."/>
            <person name="Gohl D.M."/>
            <person name="Silverstein K.A.T."/>
            <person name="Koren S."/>
            <person name="Bechman K.B."/>
            <person name="Herman A."/>
            <person name="Abrahante J.E."/>
            <person name="Garbe J."/>
        </authorList>
    </citation>
    <scope>NUCLEOTIDE SEQUENCE</scope>
    <source>
        <strain evidence="12">Duluth1</strain>
        <tissue evidence="12">Whole animal</tissue>
    </source>
</reference>
<dbReference type="Proteomes" id="UP000828390">
    <property type="component" value="Unassembled WGS sequence"/>
</dbReference>
<dbReference type="EC" id="2.1.1.220" evidence="8"/>
<evidence type="ECO:0000256" key="6">
    <source>
        <dbReference type="ARBA" id="ARBA00023242"/>
    </source>
</evidence>
<evidence type="ECO:0000256" key="4">
    <source>
        <dbReference type="ARBA" id="ARBA00022691"/>
    </source>
</evidence>
<evidence type="ECO:0000256" key="5">
    <source>
        <dbReference type="ARBA" id="ARBA00022694"/>
    </source>
</evidence>
<comment type="catalytic activity">
    <reaction evidence="7">
        <text>an adenosine in mRNA + S-adenosyl-L-methionine = an N(1)-methyladenosine in mRNA + S-adenosyl-L-homocysteine + H(+)</text>
        <dbReference type="Rhea" id="RHEA:55392"/>
        <dbReference type="Rhea" id="RHEA-COMP:12414"/>
        <dbReference type="Rhea" id="RHEA-COMP:12415"/>
        <dbReference type="ChEBI" id="CHEBI:15378"/>
        <dbReference type="ChEBI" id="CHEBI:57856"/>
        <dbReference type="ChEBI" id="CHEBI:59789"/>
        <dbReference type="ChEBI" id="CHEBI:74411"/>
        <dbReference type="ChEBI" id="CHEBI:74491"/>
    </reaction>
</comment>
<feature type="domain" description="tRNA (adenine(58)-N(1))-methyltransferase catalytic subunit TRM61 C-terminal" evidence="11">
    <location>
        <begin position="62"/>
        <end position="252"/>
    </location>
</feature>
<gene>
    <name evidence="12" type="ORF">DPMN_096812</name>
</gene>
<accession>A0A9D4LAG9</accession>
<dbReference type="FunFam" id="3.10.330.20:FF:000002">
    <property type="entry name" value="tRNA (adenine(58)-N(1))-methyltransferase catalytic subunit TRMT61A"/>
    <property type="match status" value="1"/>
</dbReference>
<protein>
    <recommendedName>
        <fullName evidence="8">tRNA (adenine(58)-N(1))-methyltransferase catalytic subunit TRMT61A</fullName>
        <ecNumber evidence="8">2.1.1.220</ecNumber>
    </recommendedName>
</protein>
<keyword evidence="6 8" id="KW-0539">Nucleus</keyword>
<dbReference type="Gene3D" id="3.10.330.20">
    <property type="match status" value="1"/>
</dbReference>
<dbReference type="EMBL" id="JAIWYP010000003">
    <property type="protein sequence ID" value="KAH3854274.1"/>
    <property type="molecule type" value="Genomic_DNA"/>
</dbReference>
<feature type="binding site" evidence="9">
    <location>
        <position position="133"/>
    </location>
    <ligand>
        <name>S-adenosyl-L-methionine</name>
        <dbReference type="ChEBI" id="CHEBI:59789"/>
    </ligand>
</feature>
<evidence type="ECO:0000256" key="9">
    <source>
        <dbReference type="PIRSR" id="PIRSR017269-1"/>
    </source>
</evidence>
<dbReference type="GO" id="GO:0005634">
    <property type="term" value="C:nucleus"/>
    <property type="evidence" value="ECO:0007669"/>
    <property type="project" value="UniProtKB-SubCell"/>
</dbReference>
<dbReference type="CDD" id="cd02440">
    <property type="entry name" value="AdoMet_MTases"/>
    <property type="match status" value="1"/>
</dbReference>
<feature type="binding site" evidence="9">
    <location>
        <begin position="112"/>
        <end position="115"/>
    </location>
    <ligand>
        <name>S-adenosyl-L-methionine</name>
        <dbReference type="ChEBI" id="CHEBI:59789"/>
    </ligand>
</feature>
<dbReference type="Pfam" id="PF08704">
    <property type="entry name" value="GCD14"/>
    <property type="match status" value="1"/>
</dbReference>
<comment type="function">
    <text evidence="8">Catalytic subunit of tRNA (adenine-N(1)-)-methyltransferase, which catalyzes the formation of N(1)-methyladenine at position 58 (m1A58) in initiator methionyl-tRNA.</text>
</comment>
<dbReference type="PIRSF" id="PIRSF017269">
    <property type="entry name" value="GCD14"/>
    <property type="match status" value="1"/>
</dbReference>
<dbReference type="InterPro" id="IPR049470">
    <property type="entry name" value="TRM61_C"/>
</dbReference>
<keyword evidence="13" id="KW-1185">Reference proteome</keyword>
<dbReference type="GO" id="GO:0030488">
    <property type="term" value="P:tRNA methylation"/>
    <property type="evidence" value="ECO:0007669"/>
    <property type="project" value="InterPro"/>
</dbReference>
<dbReference type="PROSITE" id="PS51620">
    <property type="entry name" value="SAM_TRM61"/>
    <property type="match status" value="1"/>
</dbReference>
<dbReference type="PANTHER" id="PTHR12133:SF2">
    <property type="entry name" value="TRNA (ADENINE(58)-N(1))-METHYLTRANSFERASE CATALYTIC SUBUNIT TRMT61A"/>
    <property type="match status" value="1"/>
</dbReference>
<dbReference type="InterPro" id="IPR014816">
    <property type="entry name" value="tRNA_MeTrfase_Gcd14"/>
</dbReference>
<evidence type="ECO:0000259" key="11">
    <source>
        <dbReference type="Pfam" id="PF08704"/>
    </source>
</evidence>
<reference evidence="12" key="1">
    <citation type="journal article" date="2019" name="bioRxiv">
        <title>The Genome of the Zebra Mussel, Dreissena polymorpha: A Resource for Invasive Species Research.</title>
        <authorList>
            <person name="McCartney M.A."/>
            <person name="Auch B."/>
            <person name="Kono T."/>
            <person name="Mallez S."/>
            <person name="Zhang Y."/>
            <person name="Obille A."/>
            <person name="Becker A."/>
            <person name="Abrahante J.E."/>
            <person name="Garbe J."/>
            <person name="Badalamenti J.P."/>
            <person name="Herman A."/>
            <person name="Mangelson H."/>
            <person name="Liachko I."/>
            <person name="Sullivan S."/>
            <person name="Sone E.D."/>
            <person name="Koren S."/>
            <person name="Silverstein K.A.T."/>
            <person name="Beckman K.B."/>
            <person name="Gohl D.M."/>
        </authorList>
    </citation>
    <scope>NUCLEOTIDE SEQUENCE</scope>
    <source>
        <strain evidence="12">Duluth1</strain>
        <tissue evidence="12">Whole animal</tissue>
    </source>
</reference>
<comment type="catalytic activity">
    <reaction evidence="8">
        <text>adenosine(58) in tRNA + S-adenosyl-L-methionine = N(1)-methyladenosine(58) in tRNA + S-adenosyl-L-homocysteine + H(+)</text>
        <dbReference type="Rhea" id="RHEA:43152"/>
        <dbReference type="Rhea" id="RHEA-COMP:10365"/>
        <dbReference type="Rhea" id="RHEA-COMP:10366"/>
        <dbReference type="ChEBI" id="CHEBI:15378"/>
        <dbReference type="ChEBI" id="CHEBI:57856"/>
        <dbReference type="ChEBI" id="CHEBI:59789"/>
        <dbReference type="ChEBI" id="CHEBI:74411"/>
        <dbReference type="ChEBI" id="CHEBI:74491"/>
        <dbReference type="EC" id="2.1.1.220"/>
    </reaction>
</comment>
<comment type="similarity">
    <text evidence="8">Belongs to the class I-like SAM-binding methyltransferase superfamily. TRM61 family.</text>
</comment>
<dbReference type="GO" id="GO:0031515">
    <property type="term" value="C:tRNA (m1A) methyltransferase complex"/>
    <property type="evidence" value="ECO:0007669"/>
    <property type="project" value="UniProtKB-UniRule"/>
</dbReference>
<evidence type="ECO:0000256" key="2">
    <source>
        <dbReference type="ARBA" id="ARBA00022603"/>
    </source>
</evidence>
<evidence type="ECO:0000256" key="8">
    <source>
        <dbReference type="PIRNR" id="PIRNR017269"/>
    </source>
</evidence>
<dbReference type="Pfam" id="PF14801">
    <property type="entry name" value="TrmI-like_N"/>
    <property type="match status" value="1"/>
</dbReference>
<feature type="binding site" evidence="9">
    <location>
        <position position="179"/>
    </location>
    <ligand>
        <name>S-adenosyl-L-methionine</name>
        <dbReference type="ChEBI" id="CHEBI:59789"/>
    </ligand>
</feature>